<organism evidence="7 8">
    <name type="scientific">Echinicola jeungdonensis</name>
    <dbReference type="NCBI Taxonomy" id="709343"/>
    <lineage>
        <taxon>Bacteria</taxon>
        <taxon>Pseudomonadati</taxon>
        <taxon>Bacteroidota</taxon>
        <taxon>Cytophagia</taxon>
        <taxon>Cytophagales</taxon>
        <taxon>Cyclobacteriaceae</taxon>
        <taxon>Echinicola</taxon>
    </lineage>
</organism>
<feature type="transmembrane region" description="Helical" evidence="5">
    <location>
        <begin position="143"/>
        <end position="163"/>
    </location>
</feature>
<dbReference type="PANTHER" id="PTHR11863">
    <property type="entry name" value="STEROL DESATURASE"/>
    <property type="match status" value="1"/>
</dbReference>
<sequence>MENIIAFLIGVGIAFMRYFVVAGVSFLIFYKFYFYKYFKAKIQKRLANGKDFKREIFHSLVSNIIFVLAAIIIIRGPWVEYTKIYRDITAYPLWWMPISLILSLFIHDTYFYWLHRIYHLPLFFKTIHWVHHKSISPTPWASYSFHFWEAFTLVFFIPILVLSVPIHPLMFLTFNFCTFTINVYGHLGFEIMPKWFRNSWLFEVINSSVYHNLHHSNFKGNYGLYFRIWDRLMGTEHSDYVKIYDSIQKRRFGEKIKMAH</sequence>
<evidence type="ECO:0000256" key="2">
    <source>
        <dbReference type="ARBA" id="ARBA00022692"/>
    </source>
</evidence>
<feature type="transmembrane region" description="Helical" evidence="5">
    <location>
        <begin position="6"/>
        <end position="35"/>
    </location>
</feature>
<dbReference type="Proteomes" id="UP001589654">
    <property type="component" value="Unassembled WGS sequence"/>
</dbReference>
<dbReference type="EMBL" id="JBHMEW010000037">
    <property type="protein sequence ID" value="MFB9211026.1"/>
    <property type="molecule type" value="Genomic_DNA"/>
</dbReference>
<dbReference type="RefSeq" id="WP_290246176.1">
    <property type="nucleotide sequence ID" value="NZ_JAUFQT010000001.1"/>
</dbReference>
<evidence type="ECO:0000256" key="3">
    <source>
        <dbReference type="ARBA" id="ARBA00022989"/>
    </source>
</evidence>
<evidence type="ECO:0000256" key="5">
    <source>
        <dbReference type="SAM" id="Phobius"/>
    </source>
</evidence>
<keyword evidence="2 5" id="KW-0812">Transmembrane</keyword>
<keyword evidence="4 5" id="KW-0472">Membrane</keyword>
<feature type="domain" description="Fatty acid hydroxylase" evidence="6">
    <location>
        <begin position="101"/>
        <end position="235"/>
    </location>
</feature>
<name>A0ABV5J2I7_9BACT</name>
<evidence type="ECO:0000313" key="7">
    <source>
        <dbReference type="EMBL" id="MFB9211026.1"/>
    </source>
</evidence>
<feature type="transmembrane region" description="Helical" evidence="5">
    <location>
        <begin position="94"/>
        <end position="114"/>
    </location>
</feature>
<evidence type="ECO:0000259" key="6">
    <source>
        <dbReference type="Pfam" id="PF04116"/>
    </source>
</evidence>
<keyword evidence="3 5" id="KW-1133">Transmembrane helix</keyword>
<dbReference type="InterPro" id="IPR050307">
    <property type="entry name" value="Sterol_Desaturase_Related"/>
</dbReference>
<evidence type="ECO:0000256" key="4">
    <source>
        <dbReference type="ARBA" id="ARBA00023136"/>
    </source>
</evidence>
<keyword evidence="8" id="KW-1185">Reference proteome</keyword>
<feature type="transmembrane region" description="Helical" evidence="5">
    <location>
        <begin position="169"/>
        <end position="189"/>
    </location>
</feature>
<comment type="caution">
    <text evidence="7">The sequence shown here is derived from an EMBL/GenBank/DDBJ whole genome shotgun (WGS) entry which is preliminary data.</text>
</comment>
<protein>
    <submittedName>
        <fullName evidence="7">Sterol desaturase family protein</fullName>
        <ecNumber evidence="7">1.-.-.-</ecNumber>
    </submittedName>
</protein>
<dbReference type="GO" id="GO:0016491">
    <property type="term" value="F:oxidoreductase activity"/>
    <property type="evidence" value="ECO:0007669"/>
    <property type="project" value="UniProtKB-KW"/>
</dbReference>
<gene>
    <name evidence="7" type="ORF">ACFFUR_04350</name>
</gene>
<dbReference type="Pfam" id="PF04116">
    <property type="entry name" value="FA_hydroxylase"/>
    <property type="match status" value="1"/>
</dbReference>
<evidence type="ECO:0000313" key="8">
    <source>
        <dbReference type="Proteomes" id="UP001589654"/>
    </source>
</evidence>
<reference evidence="7 8" key="1">
    <citation type="submission" date="2024-09" db="EMBL/GenBank/DDBJ databases">
        <authorList>
            <person name="Sun Q."/>
            <person name="Mori K."/>
        </authorList>
    </citation>
    <scope>NUCLEOTIDE SEQUENCE [LARGE SCALE GENOMIC DNA]</scope>
    <source>
        <strain evidence="7 8">CECT 7682</strain>
    </source>
</reference>
<feature type="transmembrane region" description="Helical" evidence="5">
    <location>
        <begin position="56"/>
        <end position="74"/>
    </location>
</feature>
<accession>A0ABV5J2I7</accession>
<dbReference type="InterPro" id="IPR006694">
    <property type="entry name" value="Fatty_acid_hydroxylase"/>
</dbReference>
<comment type="subcellular location">
    <subcellularLocation>
        <location evidence="1">Membrane</location>
    </subcellularLocation>
</comment>
<evidence type="ECO:0000256" key="1">
    <source>
        <dbReference type="ARBA" id="ARBA00004370"/>
    </source>
</evidence>
<dbReference type="EC" id="1.-.-.-" evidence="7"/>
<keyword evidence="7" id="KW-0560">Oxidoreductase</keyword>
<proteinExistence type="predicted"/>